<evidence type="ECO:0000259" key="8">
    <source>
        <dbReference type="PROSITE" id="PS50011"/>
    </source>
</evidence>
<dbReference type="AlphaFoldDB" id="A0AA39HCE9"/>
<comment type="caution">
    <text evidence="9">The sequence shown here is derived from an EMBL/GenBank/DDBJ whole genome shotgun (WGS) entry which is preliminary data.</text>
</comment>
<proteinExistence type="inferred from homology"/>
<dbReference type="GO" id="GO:0051403">
    <property type="term" value="P:stress-activated MAPK cascade"/>
    <property type="evidence" value="ECO:0007669"/>
    <property type="project" value="TreeGrafter"/>
</dbReference>
<evidence type="ECO:0000256" key="3">
    <source>
        <dbReference type="ARBA" id="ARBA00022777"/>
    </source>
</evidence>
<dbReference type="InterPro" id="IPR008271">
    <property type="entry name" value="Ser/Thr_kinase_AS"/>
</dbReference>
<dbReference type="InterPro" id="IPR011009">
    <property type="entry name" value="Kinase-like_dom_sf"/>
</dbReference>
<accession>A0AA39HCE9</accession>
<dbReference type="PANTHER" id="PTHR48013">
    <property type="entry name" value="DUAL SPECIFICITY MITOGEN-ACTIVATED PROTEIN KINASE KINASE 5-RELATED"/>
    <property type="match status" value="1"/>
</dbReference>
<feature type="domain" description="Protein kinase" evidence="8">
    <location>
        <begin position="61"/>
        <end position="334"/>
    </location>
</feature>
<dbReference type="Gene3D" id="1.10.510.10">
    <property type="entry name" value="Transferase(Phosphotransferase) domain 1"/>
    <property type="match status" value="1"/>
</dbReference>
<evidence type="ECO:0000256" key="5">
    <source>
        <dbReference type="ARBA" id="ARBA00038035"/>
    </source>
</evidence>
<dbReference type="GO" id="GO:0004708">
    <property type="term" value="F:MAP kinase kinase activity"/>
    <property type="evidence" value="ECO:0007669"/>
    <property type="project" value="UniProtKB-EC"/>
</dbReference>
<keyword evidence="3" id="KW-0418">Kinase</keyword>
<keyword evidence="4" id="KW-0067">ATP-binding</keyword>
<comment type="similarity">
    <text evidence="5">Belongs to the protein kinase superfamily. STE Ser/Thr protein kinase family. MAP kinase kinase subfamily.</text>
</comment>
<organism evidence="9 10">
    <name type="scientific">Steinernema hermaphroditum</name>
    <dbReference type="NCBI Taxonomy" id="289476"/>
    <lineage>
        <taxon>Eukaryota</taxon>
        <taxon>Metazoa</taxon>
        <taxon>Ecdysozoa</taxon>
        <taxon>Nematoda</taxon>
        <taxon>Chromadorea</taxon>
        <taxon>Rhabditida</taxon>
        <taxon>Tylenchina</taxon>
        <taxon>Panagrolaimomorpha</taxon>
        <taxon>Strongyloidoidea</taxon>
        <taxon>Steinernematidae</taxon>
        <taxon>Steinernema</taxon>
    </lineage>
</organism>
<dbReference type="GO" id="GO:0005524">
    <property type="term" value="F:ATP binding"/>
    <property type="evidence" value="ECO:0007669"/>
    <property type="project" value="UniProtKB-KW"/>
</dbReference>
<evidence type="ECO:0000256" key="4">
    <source>
        <dbReference type="ARBA" id="ARBA00022840"/>
    </source>
</evidence>
<dbReference type="Proteomes" id="UP001175271">
    <property type="component" value="Unassembled WGS sequence"/>
</dbReference>
<dbReference type="PROSITE" id="PS50011">
    <property type="entry name" value="PROTEIN_KINASE_DOM"/>
    <property type="match status" value="1"/>
</dbReference>
<evidence type="ECO:0000256" key="7">
    <source>
        <dbReference type="SAM" id="MobiDB-lite"/>
    </source>
</evidence>
<name>A0AA39HCE9_9BILA</name>
<dbReference type="Pfam" id="PF00069">
    <property type="entry name" value="Pkinase"/>
    <property type="match status" value="1"/>
</dbReference>
<gene>
    <name evidence="9" type="ORF">QR680_016467</name>
</gene>
<dbReference type="SUPFAM" id="SSF56112">
    <property type="entry name" value="Protein kinase-like (PK-like)"/>
    <property type="match status" value="1"/>
</dbReference>
<keyword evidence="1" id="KW-0808">Transferase</keyword>
<dbReference type="Gene3D" id="3.30.200.20">
    <property type="entry name" value="Phosphorylase Kinase, domain 1"/>
    <property type="match status" value="1"/>
</dbReference>
<dbReference type="SMART" id="SM00220">
    <property type="entry name" value="S_TKc"/>
    <property type="match status" value="1"/>
</dbReference>
<evidence type="ECO:0000313" key="10">
    <source>
        <dbReference type="Proteomes" id="UP001175271"/>
    </source>
</evidence>
<dbReference type="PANTHER" id="PTHR48013:SF11">
    <property type="entry name" value="LICORNE"/>
    <property type="match status" value="1"/>
</dbReference>
<sequence>MTRELLNLDGFDSSSGADARDSFPPVRGEDWETRIQAFKDNSGNVHFEDGTKDDGVRVADICRSAKLGSGSFGQVWKATVKGHTLAFCNPIIKDFKPEQKWAKHTAKAMEIDSARGPRCANILPCYGYIIGENVRVMAPYPTTAVLEYSVILFLQFMTTSLGKILERSGTIPDLVVGKFASDVSAGMYHLRHTFKVLHRDIKPDNMLIDKRTGVVKLCDFGLAGKVNDLSQITSAPTTAKYLAPEIGTRSVDGKKSEWTTQTDVYSFGISMYELIKGVLPVDNRPIYLKEPLNLHLTPNDSPNLHTLVNDCLLPDKDAEKLRPNIKNLDHHPVIRRFRVEEINVVTWLSKTLTEHPELDSDGL</sequence>
<protein>
    <recommendedName>
        <fullName evidence="6">mitogen-activated protein kinase kinase</fullName>
        <ecNumber evidence="6">2.7.12.2</ecNumber>
    </recommendedName>
</protein>
<evidence type="ECO:0000256" key="6">
    <source>
        <dbReference type="ARBA" id="ARBA00038999"/>
    </source>
</evidence>
<keyword evidence="10" id="KW-1185">Reference proteome</keyword>
<dbReference type="InterPro" id="IPR000719">
    <property type="entry name" value="Prot_kinase_dom"/>
</dbReference>
<dbReference type="EC" id="2.7.12.2" evidence="6"/>
<evidence type="ECO:0000256" key="2">
    <source>
        <dbReference type="ARBA" id="ARBA00022741"/>
    </source>
</evidence>
<feature type="region of interest" description="Disordered" evidence="7">
    <location>
        <begin position="1"/>
        <end position="26"/>
    </location>
</feature>
<dbReference type="EMBL" id="JAUCMV010000004">
    <property type="protein sequence ID" value="KAK0402671.1"/>
    <property type="molecule type" value="Genomic_DNA"/>
</dbReference>
<evidence type="ECO:0000313" key="9">
    <source>
        <dbReference type="EMBL" id="KAK0402671.1"/>
    </source>
</evidence>
<reference evidence="9" key="1">
    <citation type="submission" date="2023-06" db="EMBL/GenBank/DDBJ databases">
        <title>Genomic analysis of the entomopathogenic nematode Steinernema hermaphroditum.</title>
        <authorList>
            <person name="Schwarz E.M."/>
            <person name="Heppert J.K."/>
            <person name="Baniya A."/>
            <person name="Schwartz H.T."/>
            <person name="Tan C.-H."/>
            <person name="Antoshechkin I."/>
            <person name="Sternberg P.W."/>
            <person name="Goodrich-Blair H."/>
            <person name="Dillman A.R."/>
        </authorList>
    </citation>
    <scope>NUCLEOTIDE SEQUENCE</scope>
    <source>
        <strain evidence="9">PS9179</strain>
        <tissue evidence="9">Whole animal</tissue>
    </source>
</reference>
<keyword evidence="2" id="KW-0547">Nucleotide-binding</keyword>
<dbReference type="PROSITE" id="PS00108">
    <property type="entry name" value="PROTEIN_KINASE_ST"/>
    <property type="match status" value="1"/>
</dbReference>
<evidence type="ECO:0000256" key="1">
    <source>
        <dbReference type="ARBA" id="ARBA00022679"/>
    </source>
</evidence>